<evidence type="ECO:0000313" key="3">
    <source>
        <dbReference type="Proteomes" id="UP000250235"/>
    </source>
</evidence>
<dbReference type="AlphaFoldDB" id="A0A2Z7AVM2"/>
<dbReference type="OrthoDB" id="1751168at2759"/>
<gene>
    <name evidence="2" type="ORF">F511_09132</name>
</gene>
<feature type="compositionally biased region" description="Basic and acidic residues" evidence="1">
    <location>
        <begin position="579"/>
        <end position="593"/>
    </location>
</feature>
<feature type="compositionally biased region" description="Basic and acidic residues" evidence="1">
    <location>
        <begin position="613"/>
        <end position="639"/>
    </location>
</feature>
<organism evidence="2 3">
    <name type="scientific">Dorcoceras hygrometricum</name>
    <dbReference type="NCBI Taxonomy" id="472368"/>
    <lineage>
        <taxon>Eukaryota</taxon>
        <taxon>Viridiplantae</taxon>
        <taxon>Streptophyta</taxon>
        <taxon>Embryophyta</taxon>
        <taxon>Tracheophyta</taxon>
        <taxon>Spermatophyta</taxon>
        <taxon>Magnoliopsida</taxon>
        <taxon>eudicotyledons</taxon>
        <taxon>Gunneridae</taxon>
        <taxon>Pentapetalae</taxon>
        <taxon>asterids</taxon>
        <taxon>lamiids</taxon>
        <taxon>Lamiales</taxon>
        <taxon>Gesneriaceae</taxon>
        <taxon>Didymocarpoideae</taxon>
        <taxon>Trichosporeae</taxon>
        <taxon>Loxocarpinae</taxon>
        <taxon>Dorcoceras</taxon>
    </lineage>
</organism>
<sequence>MFKSLEASGLNGFLGVSGSIFEGSLNEFFANAMVISGTIVSSVAKRKLVIMMDVFAEAFQLLTEGLVIFSDLPAKAVAEMKAFFSSTGVPFRPPNKQKDMKVEYWLLHDIVAKYLCTKAGLFDLVTSKKLEMMVAINAGLKVNWGHILFQTLVAMVYIPAVTTAPEHRRCSGLTAAAAANKSRATQGRTRAHGRAHHRATNLHAQQHPSSESGTSSSTITQQQAGHHRAAQQLAREAADHQRHLARPRARPSRGAALQISGRDARQARIQSRGNLVKRHLALATGCAGHGQRSRAMHGQRASVARARARGDDDEAPPCAAAPWPLRYSIGYPRMSASGESSTTMHRLLHASGSHPIPPPDDPNRRRRGRTLLDIKKKRGTKRTKPVKPTEYVEALAAYKSFLFLSGWNLNNLPNSPRPMEEGWCLPQSRYAAWEAVSLKMSEYEEWARFRTECKLYEMELNKKVDKHRANFDPAKPSANYDHMCIRFLDRELKEIIKKHRAQRQLTGLSLLVLESSVVGFATDDILQITWTEGRIVSNQGKTARDPEEEEQPAKAAEQRIITIEHRAHEEEQPAPEAEETTRIEQQAQKHVEELSPVVENVEETEAVNSQEHQAQEEEHHAQGEEHQAQEEEHQAQADE</sequence>
<keyword evidence="3" id="KW-1185">Reference proteome</keyword>
<accession>A0A2Z7AVM2</accession>
<evidence type="ECO:0000313" key="2">
    <source>
        <dbReference type="EMBL" id="KZV23387.1"/>
    </source>
</evidence>
<dbReference type="Proteomes" id="UP000250235">
    <property type="component" value="Unassembled WGS sequence"/>
</dbReference>
<name>A0A2Z7AVM2_9LAMI</name>
<reference evidence="2 3" key="1">
    <citation type="journal article" date="2015" name="Proc. Natl. Acad. Sci. U.S.A.">
        <title>The resurrection genome of Boea hygrometrica: A blueprint for survival of dehydration.</title>
        <authorList>
            <person name="Xiao L."/>
            <person name="Yang G."/>
            <person name="Zhang L."/>
            <person name="Yang X."/>
            <person name="Zhao S."/>
            <person name="Ji Z."/>
            <person name="Zhou Q."/>
            <person name="Hu M."/>
            <person name="Wang Y."/>
            <person name="Chen M."/>
            <person name="Xu Y."/>
            <person name="Jin H."/>
            <person name="Xiao X."/>
            <person name="Hu G."/>
            <person name="Bao F."/>
            <person name="Hu Y."/>
            <person name="Wan P."/>
            <person name="Li L."/>
            <person name="Deng X."/>
            <person name="Kuang T."/>
            <person name="Xiang C."/>
            <person name="Zhu J.K."/>
            <person name="Oliver M.J."/>
            <person name="He Y."/>
        </authorList>
    </citation>
    <scope>NUCLEOTIDE SEQUENCE [LARGE SCALE GENOMIC DNA]</scope>
    <source>
        <strain evidence="3">cv. XS01</strain>
    </source>
</reference>
<feature type="compositionally biased region" description="Basic residues" evidence="1">
    <location>
        <begin position="189"/>
        <end position="200"/>
    </location>
</feature>
<proteinExistence type="predicted"/>
<dbReference type="EMBL" id="KV013654">
    <property type="protein sequence ID" value="KZV23387.1"/>
    <property type="molecule type" value="Genomic_DNA"/>
</dbReference>
<feature type="compositionally biased region" description="Low complexity" evidence="1">
    <location>
        <begin position="205"/>
        <end position="235"/>
    </location>
</feature>
<feature type="region of interest" description="Disordered" evidence="1">
    <location>
        <begin position="175"/>
        <end position="266"/>
    </location>
</feature>
<protein>
    <submittedName>
        <fullName evidence="2">Uncharacterized protein</fullName>
    </submittedName>
</protein>
<feature type="region of interest" description="Disordered" evidence="1">
    <location>
        <begin position="567"/>
        <end position="639"/>
    </location>
</feature>
<evidence type="ECO:0000256" key="1">
    <source>
        <dbReference type="SAM" id="MobiDB-lite"/>
    </source>
</evidence>